<dbReference type="AlphaFoldDB" id="A0ABD3EL69"/>
<reference evidence="2" key="1">
    <citation type="journal article" date="2024" name="IScience">
        <title>Strigolactones Initiate the Formation of Haustorium-like Structures in Castilleja.</title>
        <authorList>
            <person name="Buerger M."/>
            <person name="Peterson D."/>
            <person name="Chory J."/>
        </authorList>
    </citation>
    <scope>NUCLEOTIDE SEQUENCE [LARGE SCALE GENOMIC DNA]</scope>
</reference>
<comment type="caution">
    <text evidence="1">The sequence shown here is derived from an EMBL/GenBank/DDBJ whole genome shotgun (WGS) entry which is preliminary data.</text>
</comment>
<proteinExistence type="predicted"/>
<keyword evidence="2" id="KW-1185">Reference proteome</keyword>
<evidence type="ECO:0000313" key="1">
    <source>
        <dbReference type="EMBL" id="KAL3655178.1"/>
    </source>
</evidence>
<sequence length="67" mass="7779">MSVRNPCTLLFRRVHWSGSENLVKFTFRNLNRFSELMIHKPGEGPFLWLLAVLFSPLMKASRLPPPP</sequence>
<accession>A0ABD3EL69</accession>
<name>A0ABD3EL69_9LAMI</name>
<dbReference type="Proteomes" id="UP001632038">
    <property type="component" value="Unassembled WGS sequence"/>
</dbReference>
<protein>
    <submittedName>
        <fullName evidence="1">Uncharacterized protein</fullName>
    </submittedName>
</protein>
<organism evidence="1 2">
    <name type="scientific">Castilleja foliolosa</name>
    <dbReference type="NCBI Taxonomy" id="1961234"/>
    <lineage>
        <taxon>Eukaryota</taxon>
        <taxon>Viridiplantae</taxon>
        <taxon>Streptophyta</taxon>
        <taxon>Embryophyta</taxon>
        <taxon>Tracheophyta</taxon>
        <taxon>Spermatophyta</taxon>
        <taxon>Magnoliopsida</taxon>
        <taxon>eudicotyledons</taxon>
        <taxon>Gunneridae</taxon>
        <taxon>Pentapetalae</taxon>
        <taxon>asterids</taxon>
        <taxon>lamiids</taxon>
        <taxon>Lamiales</taxon>
        <taxon>Orobanchaceae</taxon>
        <taxon>Pedicularideae</taxon>
        <taxon>Castillejinae</taxon>
        <taxon>Castilleja</taxon>
    </lineage>
</organism>
<dbReference type="EMBL" id="JAVIJP010000002">
    <property type="protein sequence ID" value="KAL3655178.1"/>
    <property type="molecule type" value="Genomic_DNA"/>
</dbReference>
<evidence type="ECO:0000313" key="2">
    <source>
        <dbReference type="Proteomes" id="UP001632038"/>
    </source>
</evidence>
<gene>
    <name evidence="1" type="ORF">CASFOL_000964</name>
</gene>